<dbReference type="EMBL" id="LNXT01000007">
    <property type="protein sequence ID" value="KTC74867.1"/>
    <property type="molecule type" value="Genomic_DNA"/>
</dbReference>
<evidence type="ECO:0000256" key="4">
    <source>
        <dbReference type="SAM" id="MobiDB-lite"/>
    </source>
</evidence>
<dbReference type="InterPro" id="IPR029057">
    <property type="entry name" value="PRTase-like"/>
</dbReference>
<proteinExistence type="predicted"/>
<name>A0A378I981_9GAMM</name>
<dbReference type="GO" id="GO:0000287">
    <property type="term" value="F:magnesium ion binding"/>
    <property type="evidence" value="ECO:0007669"/>
    <property type="project" value="TreeGrafter"/>
</dbReference>
<dbReference type="CDD" id="cd06223">
    <property type="entry name" value="PRTases_typeI"/>
    <property type="match status" value="1"/>
</dbReference>
<dbReference type="Pfam" id="PF00156">
    <property type="entry name" value="Pribosyltran"/>
    <property type="match status" value="1"/>
</dbReference>
<feature type="region of interest" description="Disordered" evidence="4">
    <location>
        <begin position="260"/>
        <end position="292"/>
    </location>
</feature>
<dbReference type="PANTHER" id="PTHR43340:SF1">
    <property type="entry name" value="HYPOXANTHINE PHOSPHORIBOSYLTRANSFERASE"/>
    <property type="match status" value="1"/>
</dbReference>
<feature type="domain" description="Phosphoribosyltransferase" evidence="5">
    <location>
        <begin position="49"/>
        <end position="183"/>
    </location>
</feature>
<evidence type="ECO:0000256" key="2">
    <source>
        <dbReference type="ARBA" id="ARBA00049402"/>
    </source>
</evidence>
<gene>
    <name evidence="7" type="primary">hpt_2</name>
    <name evidence="6" type="synonym">ppt_1</name>
    <name evidence="6" type="ORF">Lbir_0657</name>
    <name evidence="7" type="ORF">NCTC12437_01542</name>
</gene>
<evidence type="ECO:0000313" key="8">
    <source>
        <dbReference type="Proteomes" id="UP000054735"/>
    </source>
</evidence>
<dbReference type="GO" id="GO:0004422">
    <property type="term" value="F:hypoxanthine phosphoribosyltransferase activity"/>
    <property type="evidence" value="ECO:0007669"/>
    <property type="project" value="TreeGrafter"/>
</dbReference>
<dbReference type="GO" id="GO:0032263">
    <property type="term" value="P:GMP salvage"/>
    <property type="evidence" value="ECO:0007669"/>
    <property type="project" value="TreeGrafter"/>
</dbReference>
<dbReference type="Proteomes" id="UP000054735">
    <property type="component" value="Unassembled WGS sequence"/>
</dbReference>
<organism evidence="7 9">
    <name type="scientific">Legionella birminghamensis</name>
    <dbReference type="NCBI Taxonomy" id="28083"/>
    <lineage>
        <taxon>Bacteria</taxon>
        <taxon>Pseudomonadati</taxon>
        <taxon>Pseudomonadota</taxon>
        <taxon>Gammaproteobacteria</taxon>
        <taxon>Legionellales</taxon>
        <taxon>Legionellaceae</taxon>
        <taxon>Legionella</taxon>
    </lineage>
</organism>
<keyword evidence="8" id="KW-1185">Reference proteome</keyword>
<evidence type="ECO:0000313" key="6">
    <source>
        <dbReference type="EMBL" id="KTC74867.1"/>
    </source>
</evidence>
<feature type="coiled-coil region" evidence="3">
    <location>
        <begin position="228"/>
        <end position="255"/>
    </location>
</feature>
<protein>
    <submittedName>
        <fullName evidence="7">Hypoxanthine phosphoribosyltransferase</fullName>
        <ecNumber evidence="6 7">2.4.2.8</ecNumber>
    </submittedName>
    <submittedName>
        <fullName evidence="6">Hypoxanthine-guanine phosphoribosyltransferase</fullName>
    </submittedName>
</protein>
<evidence type="ECO:0000256" key="3">
    <source>
        <dbReference type="SAM" id="Coils"/>
    </source>
</evidence>
<dbReference type="PANTHER" id="PTHR43340">
    <property type="entry name" value="HYPOXANTHINE-GUANINE PHOSPHORIBOSYLTRANSFERASE"/>
    <property type="match status" value="1"/>
</dbReference>
<dbReference type="SUPFAM" id="SSF53271">
    <property type="entry name" value="PRTase-like"/>
    <property type="match status" value="1"/>
</dbReference>
<dbReference type="Proteomes" id="UP000255066">
    <property type="component" value="Unassembled WGS sequence"/>
</dbReference>
<dbReference type="GO" id="GO:0006178">
    <property type="term" value="P:guanine salvage"/>
    <property type="evidence" value="ECO:0007669"/>
    <property type="project" value="TreeGrafter"/>
</dbReference>
<comment type="catalytic activity">
    <reaction evidence="1">
        <text>GMP + diphosphate = guanine + 5-phospho-alpha-D-ribose 1-diphosphate</text>
        <dbReference type="Rhea" id="RHEA:25424"/>
        <dbReference type="ChEBI" id="CHEBI:16235"/>
        <dbReference type="ChEBI" id="CHEBI:33019"/>
        <dbReference type="ChEBI" id="CHEBI:58017"/>
        <dbReference type="ChEBI" id="CHEBI:58115"/>
        <dbReference type="EC" id="2.4.2.8"/>
    </reaction>
    <physiologicalReaction direction="right-to-left" evidence="1">
        <dbReference type="Rhea" id="RHEA:25426"/>
    </physiologicalReaction>
</comment>
<comment type="catalytic activity">
    <reaction evidence="2">
        <text>IMP + diphosphate = hypoxanthine + 5-phospho-alpha-D-ribose 1-diphosphate</text>
        <dbReference type="Rhea" id="RHEA:17973"/>
        <dbReference type="ChEBI" id="CHEBI:17368"/>
        <dbReference type="ChEBI" id="CHEBI:33019"/>
        <dbReference type="ChEBI" id="CHEBI:58017"/>
        <dbReference type="ChEBI" id="CHEBI:58053"/>
        <dbReference type="EC" id="2.4.2.8"/>
    </reaction>
    <physiologicalReaction direction="right-to-left" evidence="2">
        <dbReference type="Rhea" id="RHEA:17975"/>
    </physiologicalReaction>
</comment>
<dbReference type="InterPro" id="IPR000836">
    <property type="entry name" value="PRTase_dom"/>
</dbReference>
<evidence type="ECO:0000256" key="1">
    <source>
        <dbReference type="ARBA" id="ARBA00048811"/>
    </source>
</evidence>
<evidence type="ECO:0000313" key="7">
    <source>
        <dbReference type="EMBL" id="STX31768.1"/>
    </source>
</evidence>
<dbReference type="STRING" id="28083.Lbir_0657"/>
<reference evidence="6 8" key="1">
    <citation type="submission" date="2015-11" db="EMBL/GenBank/DDBJ databases">
        <title>Genomic analysis of 38 Legionella species identifies large and diverse effector repertoires.</title>
        <authorList>
            <person name="Burstein D."/>
            <person name="Amaro F."/>
            <person name="Zusman T."/>
            <person name="Lifshitz Z."/>
            <person name="Cohen O."/>
            <person name="Gilbert J.A."/>
            <person name="Pupko T."/>
            <person name="Shuman H.A."/>
            <person name="Segal G."/>
        </authorList>
    </citation>
    <scope>NUCLEOTIDE SEQUENCE [LARGE SCALE GENOMIC DNA]</scope>
    <source>
        <strain evidence="6 8">CDC#1407-AL-14</strain>
    </source>
</reference>
<dbReference type="GO" id="GO:0046100">
    <property type="term" value="P:hypoxanthine metabolic process"/>
    <property type="evidence" value="ECO:0007669"/>
    <property type="project" value="TreeGrafter"/>
</dbReference>
<dbReference type="GO" id="GO:0032264">
    <property type="term" value="P:IMP salvage"/>
    <property type="evidence" value="ECO:0007669"/>
    <property type="project" value="TreeGrafter"/>
</dbReference>
<keyword evidence="3" id="KW-0175">Coiled coil</keyword>
<keyword evidence="7" id="KW-0328">Glycosyltransferase</keyword>
<dbReference type="RefSeq" id="WP_162263081.1">
    <property type="nucleotide sequence ID" value="NZ_CAAAHV010000023.1"/>
</dbReference>
<dbReference type="AlphaFoldDB" id="A0A378I981"/>
<evidence type="ECO:0000259" key="5">
    <source>
        <dbReference type="Pfam" id="PF00156"/>
    </source>
</evidence>
<dbReference type="GO" id="GO:0005829">
    <property type="term" value="C:cytosol"/>
    <property type="evidence" value="ECO:0007669"/>
    <property type="project" value="TreeGrafter"/>
</dbReference>
<dbReference type="EC" id="2.4.2.8" evidence="6 7"/>
<sequence length="292" mass="32466">MGRKTIMETIAKINSEIKSVSTELQKVHKLTREYAAEVREKSAVVFTAEQIQARIKELADQLIENYQQGTDPVLITLLDGGIPFARDLQKELDSRGYIYTPATMQVASYDNKMEGGEVKITSESKVPLGGRHVVVLDDVCDSAHTWMEVRSQLENNVPASLALMALVDKEPPKPRKDNYVPEYTGFKAGRLFLIGYGLDFCKQLRNTCDIRTVGFELDKEKMAAIETVKPLNSQLKQLHDEKRKLESKLALVEAEKLTNPGRSKHTLMAAPAPTRKEGQVPAAGMSYSGGSK</sequence>
<evidence type="ECO:0000313" key="9">
    <source>
        <dbReference type="Proteomes" id="UP000255066"/>
    </source>
</evidence>
<keyword evidence="7" id="KW-0808">Transferase</keyword>
<dbReference type="Gene3D" id="3.40.50.2020">
    <property type="match status" value="1"/>
</dbReference>
<dbReference type="InterPro" id="IPR050408">
    <property type="entry name" value="HGPRT"/>
</dbReference>
<dbReference type="EMBL" id="UGNW01000001">
    <property type="protein sequence ID" value="STX31768.1"/>
    <property type="molecule type" value="Genomic_DNA"/>
</dbReference>
<reference evidence="7 9" key="2">
    <citation type="submission" date="2018-06" db="EMBL/GenBank/DDBJ databases">
        <authorList>
            <consortium name="Pathogen Informatics"/>
            <person name="Doyle S."/>
        </authorList>
    </citation>
    <scope>NUCLEOTIDE SEQUENCE [LARGE SCALE GENOMIC DNA]</scope>
    <source>
        <strain evidence="7 9">NCTC12437</strain>
    </source>
</reference>
<accession>A0A378I981</accession>